<dbReference type="InterPro" id="IPR019734">
    <property type="entry name" value="TPR_rpt"/>
</dbReference>
<dbReference type="RefSeq" id="WP_087343053.1">
    <property type="nucleotide sequence ID" value="NZ_NFJX01000003.1"/>
</dbReference>
<sequence>MKQFLSILIFLSFLVCSTNAQEIQRPESYNYKQGVEALQNNDLEKALEFLNKELQEHKDNGYAFVWLAVIRNYLEEYGKALTAANSSIRYIPKEDSVFRALAFSTRGDVFLALEEKEKALADYSSTIEILPNAAGGYEKRAEFYFTEKKYNLSDKDYQRIIALDPGRTMGYMGLGRNAKKQEKYEEAISQFNYVIKLAPDYAQGYSFRAESYMFLKKYNEAMDDVITALDIDRDKKAFYLLQDLADSAQTIVTAKLKVQINKHPNDYYWPYCLGIIHERSGQYPIAIKYYKTSLSKEISDVICERIADCLNEAGDYKQALAYINQAIQLDSTYNYYLMQKANIEYNAGMTKEAIADLDRYISNEPDHYSGYYRRGWFKDNTGDMDGAIEDYTMSIVLEPAYAYAYMNRGILYWKKNNKDAAVADFKKTIELDTVPNDNSSAQYAYLYLGQITEAKEWMNKVLEKSTDKGNYYNAACLYSVIGEKEQAIDYLRLAFEKGFRRFAHIERDNDLNNIRKLPAFKKLLDKYKRKHLQEVQDLSDKEQLIDNYIVNNYKPNK</sequence>
<dbReference type="PROSITE" id="PS50005">
    <property type="entry name" value="TPR"/>
    <property type="match status" value="3"/>
</dbReference>
<evidence type="ECO:0000313" key="6">
    <source>
        <dbReference type="Proteomes" id="UP000195950"/>
    </source>
</evidence>
<reference evidence="6" key="1">
    <citation type="submission" date="2017-04" db="EMBL/GenBank/DDBJ databases">
        <title>Function of individual gut microbiota members based on whole genome sequencing of pure cultures obtained from chicken caecum.</title>
        <authorList>
            <person name="Medvecky M."/>
            <person name="Cejkova D."/>
            <person name="Polansky O."/>
            <person name="Karasova D."/>
            <person name="Kubasova T."/>
            <person name="Cizek A."/>
            <person name="Rychlik I."/>
        </authorList>
    </citation>
    <scope>NUCLEOTIDE SEQUENCE [LARGE SCALE GENOMIC DNA]</scope>
    <source>
        <strain evidence="6">An199</strain>
    </source>
</reference>
<dbReference type="AlphaFoldDB" id="A0A1Y4IS04"/>
<dbReference type="Pfam" id="PF13181">
    <property type="entry name" value="TPR_8"/>
    <property type="match status" value="3"/>
</dbReference>
<organism evidence="5 6">
    <name type="scientific">Parabacteroides distasonis</name>
    <dbReference type="NCBI Taxonomy" id="823"/>
    <lineage>
        <taxon>Bacteria</taxon>
        <taxon>Pseudomonadati</taxon>
        <taxon>Bacteroidota</taxon>
        <taxon>Bacteroidia</taxon>
        <taxon>Bacteroidales</taxon>
        <taxon>Tannerellaceae</taxon>
        <taxon>Parabacteroides</taxon>
    </lineage>
</organism>
<dbReference type="InterPro" id="IPR011990">
    <property type="entry name" value="TPR-like_helical_dom_sf"/>
</dbReference>
<accession>A0A1Y4IS04</accession>
<feature type="chain" id="PRO_5012102001" evidence="4">
    <location>
        <begin position="21"/>
        <end position="557"/>
    </location>
</feature>
<keyword evidence="1" id="KW-0677">Repeat</keyword>
<keyword evidence="4" id="KW-0732">Signal</keyword>
<dbReference type="SUPFAM" id="SSF48452">
    <property type="entry name" value="TPR-like"/>
    <property type="match status" value="3"/>
</dbReference>
<feature type="signal peptide" evidence="4">
    <location>
        <begin position="1"/>
        <end position="20"/>
    </location>
</feature>
<keyword evidence="2 3" id="KW-0802">TPR repeat</keyword>
<comment type="caution">
    <text evidence="5">The sequence shown here is derived from an EMBL/GenBank/DDBJ whole genome shotgun (WGS) entry which is preliminary data.</text>
</comment>
<dbReference type="Proteomes" id="UP000195950">
    <property type="component" value="Unassembled WGS sequence"/>
</dbReference>
<feature type="repeat" description="TPR" evidence="3">
    <location>
        <begin position="402"/>
        <end position="435"/>
    </location>
</feature>
<dbReference type="PANTHER" id="PTHR44858">
    <property type="entry name" value="TETRATRICOPEPTIDE REPEAT PROTEIN 6"/>
    <property type="match status" value="1"/>
</dbReference>
<dbReference type="Gene3D" id="1.25.40.10">
    <property type="entry name" value="Tetratricopeptide repeat domain"/>
    <property type="match status" value="5"/>
</dbReference>
<name>A0A1Y4IS04_PARDI</name>
<dbReference type="NCBIfam" id="NF047558">
    <property type="entry name" value="TPR_END_plus"/>
    <property type="match status" value="1"/>
</dbReference>
<evidence type="ECO:0000256" key="3">
    <source>
        <dbReference type="PROSITE-ProRule" id="PRU00339"/>
    </source>
</evidence>
<dbReference type="InterPro" id="IPR050498">
    <property type="entry name" value="Ycf3"/>
</dbReference>
<evidence type="ECO:0000256" key="2">
    <source>
        <dbReference type="ARBA" id="ARBA00022803"/>
    </source>
</evidence>
<evidence type="ECO:0000256" key="1">
    <source>
        <dbReference type="ARBA" id="ARBA00022737"/>
    </source>
</evidence>
<evidence type="ECO:0000256" key="4">
    <source>
        <dbReference type="SAM" id="SignalP"/>
    </source>
</evidence>
<evidence type="ECO:0000313" key="5">
    <source>
        <dbReference type="EMBL" id="OUP21279.1"/>
    </source>
</evidence>
<proteinExistence type="predicted"/>
<protein>
    <submittedName>
        <fullName evidence="5">Uncharacterized protein</fullName>
    </submittedName>
</protein>
<dbReference type="EMBL" id="NFJX01000003">
    <property type="protein sequence ID" value="OUP21279.1"/>
    <property type="molecule type" value="Genomic_DNA"/>
</dbReference>
<dbReference type="PANTHER" id="PTHR44858:SF1">
    <property type="entry name" value="UDP-N-ACETYLGLUCOSAMINE--PEPTIDE N-ACETYLGLUCOSAMINYLTRANSFERASE SPINDLY-RELATED"/>
    <property type="match status" value="1"/>
</dbReference>
<dbReference type="SMART" id="SM00028">
    <property type="entry name" value="TPR"/>
    <property type="match status" value="11"/>
</dbReference>
<gene>
    <name evidence="5" type="ORF">B5F32_05605</name>
</gene>
<feature type="repeat" description="TPR" evidence="3">
    <location>
        <begin position="168"/>
        <end position="201"/>
    </location>
</feature>
<feature type="repeat" description="TPR" evidence="3">
    <location>
        <begin position="100"/>
        <end position="133"/>
    </location>
</feature>
<dbReference type="Pfam" id="PF13432">
    <property type="entry name" value="TPR_16"/>
    <property type="match status" value="2"/>
</dbReference>